<protein>
    <recommendedName>
        <fullName evidence="5">Type IV secretion system protein virB4</fullName>
    </recommendedName>
</protein>
<reference evidence="7 8" key="1">
    <citation type="submission" date="2019-12" db="EMBL/GenBank/DDBJ databases">
        <title>Genomic-based taxomic classification of the family Erythrobacteraceae.</title>
        <authorList>
            <person name="Xu L."/>
        </authorList>
    </citation>
    <scope>NUCLEOTIDE SEQUENCE [LARGE SCALE GENOMIC DNA]</scope>
    <source>
        <strain evidence="7 8">KCTC 52259</strain>
    </source>
</reference>
<dbReference type="PANTHER" id="PTHR30121:SF12">
    <property type="entry name" value="TYPE IV SECRETION SYSTEM PROTEIN CAGE"/>
    <property type="match status" value="1"/>
</dbReference>
<dbReference type="InterPro" id="IPR027417">
    <property type="entry name" value="P-loop_NTPase"/>
</dbReference>
<dbReference type="InterPro" id="IPR018145">
    <property type="entry name" value="CagE_TrbE_VirB_cntrl_dom"/>
</dbReference>
<dbReference type="NCBIfam" id="TIGR00929">
    <property type="entry name" value="VirB4_CagE"/>
    <property type="match status" value="1"/>
</dbReference>
<dbReference type="SUPFAM" id="SSF52540">
    <property type="entry name" value="P-loop containing nucleoside triphosphate hydrolases"/>
    <property type="match status" value="1"/>
</dbReference>
<accession>A0A6L7GFU2</accession>
<dbReference type="PANTHER" id="PTHR30121">
    <property type="entry name" value="UNCHARACTERIZED PROTEIN YJGR-RELATED"/>
    <property type="match status" value="1"/>
</dbReference>
<comment type="similarity">
    <text evidence="1">Belongs to the TrbE/VirB4 family.</text>
</comment>
<sequence>MSKWIGAAAWSAKEARAGDRLPYARLIDQHTMLLRDGSVMTAIQVPGLLFETEDSDALNAHSATREVMLRSTLDARFALYHHVVRRRVEVELDATFEDPLSAHIDARWKERLGSGSLFINDQFVTLIRRPARGKAGLAERVSRMWSRKGQAEVEADPKDVRSLKAAATGLVASLGAYGAQLLGDYAGSSTHTNNELLELLSALYNGEMRPVRKPSGDTDIGQMLPYRRASFGLDAMELRGSGDPDFCAMLSLKDYPDATSPGLIDGLLRLPYEMVLSESYAPSERQTARERMDLAIRRLRSVDEDAAAERADMLAARDALGNGAVGFGDHHLTVQVRATDLSRLDEATAACAAALADIGAIAVREDTNLEPSFWAQFPGNEQYIVRRAMISSANMASFGSLHGFALGQASGNHWGEAVTLLQTTSATPFFFNFHHGDLGNFSVIGPSGSGKTVVMNFLAAQAQKFKPRTILFDKDRGAELFVRGIGGRYDRISAGEPTGFNPLALPDTATNRAFLRDWLGVLLKAEGPEELATIAQAVDATYGNDPSLRRLRHFRELLSGARRPQPGDLADRLSAWIGATGEGGGENSWLFDNETDRLDLGNRVLGFDMTALLENPRLRTPTMMYLFHRIEERLDGEPTMILIDEGWKALDDEVFAARIRDWLKTLRKRNALVGFATQSARDALESRISTALVEQTATMVFMPNSRARAEDYCDGFGLTHHELALIRSLPAHSRCFLVRQPDASVVVRLDLSNAPEVLTVLSGREAAVRRLDLLRAAVGDDPADWYPALTGHPWPGMNHDGADTGIPDTPAKAEMPLRLAAE</sequence>
<dbReference type="SMART" id="SM00382">
    <property type="entry name" value="AAA"/>
    <property type="match status" value="1"/>
</dbReference>
<dbReference type="OrthoDB" id="9816422at2"/>
<evidence type="ECO:0000256" key="1">
    <source>
        <dbReference type="ARBA" id="ARBA00006512"/>
    </source>
</evidence>
<dbReference type="InterPro" id="IPR043964">
    <property type="entry name" value="P-loop_TraG"/>
</dbReference>
<dbReference type="Gene3D" id="3.40.50.300">
    <property type="entry name" value="P-loop containing nucleotide triphosphate hydrolases"/>
    <property type="match status" value="2"/>
</dbReference>
<name>A0A6L7GFU2_9SPHN</name>
<evidence type="ECO:0000256" key="3">
    <source>
        <dbReference type="ARBA" id="ARBA00022840"/>
    </source>
</evidence>
<keyword evidence="3" id="KW-0067">ATP-binding</keyword>
<dbReference type="AlphaFoldDB" id="A0A6L7GFU2"/>
<proteinExistence type="inferred from homology"/>
<evidence type="ECO:0000256" key="2">
    <source>
        <dbReference type="ARBA" id="ARBA00022741"/>
    </source>
</evidence>
<dbReference type="InterPro" id="IPR051162">
    <property type="entry name" value="T4SS_component"/>
</dbReference>
<comment type="caution">
    <text evidence="7">The sequence shown here is derived from an EMBL/GenBank/DDBJ whole genome shotgun (WGS) entry which is preliminary data.</text>
</comment>
<evidence type="ECO:0000256" key="4">
    <source>
        <dbReference type="ARBA" id="ARBA00023026"/>
    </source>
</evidence>
<dbReference type="Pfam" id="PF19044">
    <property type="entry name" value="P-loop_TraG"/>
    <property type="match status" value="1"/>
</dbReference>
<evidence type="ECO:0000256" key="5">
    <source>
        <dbReference type="ARBA" id="ARBA00023635"/>
    </source>
</evidence>
<dbReference type="InterPro" id="IPR003593">
    <property type="entry name" value="AAA+_ATPase"/>
</dbReference>
<keyword evidence="8" id="KW-1185">Reference proteome</keyword>
<evidence type="ECO:0000313" key="7">
    <source>
        <dbReference type="EMBL" id="MXP14737.1"/>
    </source>
</evidence>
<dbReference type="Proteomes" id="UP000473531">
    <property type="component" value="Unassembled WGS sequence"/>
</dbReference>
<feature type="domain" description="AAA+ ATPase" evidence="6">
    <location>
        <begin position="437"/>
        <end position="698"/>
    </location>
</feature>
<evidence type="ECO:0000313" key="8">
    <source>
        <dbReference type="Proteomes" id="UP000473531"/>
    </source>
</evidence>
<gene>
    <name evidence="7" type="ORF">GRI44_08235</name>
</gene>
<keyword evidence="2" id="KW-0547">Nucleotide-binding</keyword>
<dbReference type="Pfam" id="PF03135">
    <property type="entry name" value="CagE_TrbE_VirB"/>
    <property type="match status" value="1"/>
</dbReference>
<dbReference type="GO" id="GO:0005524">
    <property type="term" value="F:ATP binding"/>
    <property type="evidence" value="ECO:0007669"/>
    <property type="project" value="UniProtKB-KW"/>
</dbReference>
<dbReference type="RefSeq" id="WP_160601058.1">
    <property type="nucleotide sequence ID" value="NZ_WTYU01000001.1"/>
</dbReference>
<evidence type="ECO:0000259" key="6">
    <source>
        <dbReference type="SMART" id="SM00382"/>
    </source>
</evidence>
<dbReference type="InterPro" id="IPR004346">
    <property type="entry name" value="CagE_TrbE_VirB"/>
</dbReference>
<keyword evidence="4" id="KW-0843">Virulence</keyword>
<organism evidence="7 8">
    <name type="scientific">Allopontixanthobacter confluentis</name>
    <dbReference type="NCBI Taxonomy" id="1849021"/>
    <lineage>
        <taxon>Bacteria</taxon>
        <taxon>Pseudomonadati</taxon>
        <taxon>Pseudomonadota</taxon>
        <taxon>Alphaproteobacteria</taxon>
        <taxon>Sphingomonadales</taxon>
        <taxon>Erythrobacteraceae</taxon>
        <taxon>Allopontixanthobacter</taxon>
    </lineage>
</organism>
<dbReference type="EMBL" id="WTYU01000001">
    <property type="protein sequence ID" value="MXP14737.1"/>
    <property type="molecule type" value="Genomic_DNA"/>
</dbReference>